<feature type="compositionally biased region" description="Basic and acidic residues" evidence="1">
    <location>
        <begin position="44"/>
        <end position="54"/>
    </location>
</feature>
<proteinExistence type="predicted"/>
<protein>
    <submittedName>
        <fullName evidence="2">Uncharacterized protein</fullName>
    </submittedName>
</protein>
<comment type="caution">
    <text evidence="2">The sequence shown here is derived from an EMBL/GenBank/DDBJ whole genome shotgun (WGS) entry which is preliminary data.</text>
</comment>
<accession>A0AAN8P6J0</accession>
<dbReference type="EMBL" id="JAWJWE010000005">
    <property type="protein sequence ID" value="KAK6634418.1"/>
    <property type="molecule type" value="Genomic_DNA"/>
</dbReference>
<gene>
    <name evidence="2" type="ORF">RUM43_011819</name>
</gene>
<dbReference type="Proteomes" id="UP001372834">
    <property type="component" value="Unassembled WGS sequence"/>
</dbReference>
<dbReference type="AlphaFoldDB" id="A0AAN8P6J0"/>
<reference evidence="2 3" key="1">
    <citation type="submission" date="2023-10" db="EMBL/GenBank/DDBJ databases">
        <title>Genomes of two closely related lineages of the louse Polyplax serrata with different host specificities.</title>
        <authorList>
            <person name="Martinu J."/>
            <person name="Tarabai H."/>
            <person name="Stefka J."/>
            <person name="Hypsa V."/>
        </authorList>
    </citation>
    <scope>NUCLEOTIDE SEQUENCE [LARGE SCALE GENOMIC DNA]</scope>
    <source>
        <strain evidence="2">HR10_N</strain>
    </source>
</reference>
<organism evidence="2 3">
    <name type="scientific">Polyplax serrata</name>
    <name type="common">Common mouse louse</name>
    <dbReference type="NCBI Taxonomy" id="468196"/>
    <lineage>
        <taxon>Eukaryota</taxon>
        <taxon>Metazoa</taxon>
        <taxon>Ecdysozoa</taxon>
        <taxon>Arthropoda</taxon>
        <taxon>Hexapoda</taxon>
        <taxon>Insecta</taxon>
        <taxon>Pterygota</taxon>
        <taxon>Neoptera</taxon>
        <taxon>Paraneoptera</taxon>
        <taxon>Psocodea</taxon>
        <taxon>Troctomorpha</taxon>
        <taxon>Phthiraptera</taxon>
        <taxon>Anoplura</taxon>
        <taxon>Polyplacidae</taxon>
        <taxon>Polyplax</taxon>
    </lineage>
</organism>
<evidence type="ECO:0000313" key="3">
    <source>
        <dbReference type="Proteomes" id="UP001372834"/>
    </source>
</evidence>
<feature type="compositionally biased region" description="Basic residues" evidence="1">
    <location>
        <begin position="55"/>
        <end position="69"/>
    </location>
</feature>
<sequence length="115" mass="12860">MGIFIGRKEKVWRAAAAAPATTAGRKMQKGTSPLGSPVGVDSAGSKKKEEEWWKKSKKKKKKLKRKKIRVLPMTGGQASAHKTSLKPSKMVMATVQVEEDEDEESRRTDRWMMTS</sequence>
<evidence type="ECO:0000313" key="2">
    <source>
        <dbReference type="EMBL" id="KAK6634418.1"/>
    </source>
</evidence>
<evidence type="ECO:0000256" key="1">
    <source>
        <dbReference type="SAM" id="MobiDB-lite"/>
    </source>
</evidence>
<feature type="compositionally biased region" description="Basic and acidic residues" evidence="1">
    <location>
        <begin position="104"/>
        <end position="115"/>
    </location>
</feature>
<name>A0AAN8P6J0_POLSC</name>
<feature type="compositionally biased region" description="Polar residues" evidence="1">
    <location>
        <begin position="76"/>
        <end position="86"/>
    </location>
</feature>
<feature type="region of interest" description="Disordered" evidence="1">
    <location>
        <begin position="17"/>
        <end position="115"/>
    </location>
</feature>